<dbReference type="InterPro" id="IPR044865">
    <property type="entry name" value="MRH_dom"/>
</dbReference>
<protein>
    <recommendedName>
        <fullName evidence="7">Endoplasmic reticulum lectin 1</fullName>
    </recommendedName>
    <alternativeName>
        <fullName evidence="8">ER lectin</fullName>
    </alternativeName>
</protein>
<feature type="chain" id="PRO_5008137979" description="Endoplasmic reticulum lectin 1" evidence="9">
    <location>
        <begin position="19"/>
        <end position="510"/>
    </location>
</feature>
<keyword evidence="3" id="KW-0677">Repeat</keyword>
<proteinExistence type="predicted"/>
<evidence type="ECO:0000256" key="1">
    <source>
        <dbReference type="ARBA" id="ARBA00004319"/>
    </source>
</evidence>
<dbReference type="VEuPathDB" id="VectorBase:AMEC017431"/>
<organism evidence="11 12">
    <name type="scientific">Anopheles melas</name>
    <dbReference type="NCBI Taxonomy" id="34690"/>
    <lineage>
        <taxon>Eukaryota</taxon>
        <taxon>Metazoa</taxon>
        <taxon>Ecdysozoa</taxon>
        <taxon>Arthropoda</taxon>
        <taxon>Hexapoda</taxon>
        <taxon>Insecta</taxon>
        <taxon>Pterygota</taxon>
        <taxon>Neoptera</taxon>
        <taxon>Endopterygota</taxon>
        <taxon>Diptera</taxon>
        <taxon>Nematocera</taxon>
        <taxon>Culicoidea</taxon>
        <taxon>Culicidae</taxon>
        <taxon>Anophelinae</taxon>
        <taxon>Anopheles</taxon>
    </lineage>
</organism>
<dbReference type="GO" id="GO:0030970">
    <property type="term" value="P:retrograde protein transport, ER to cytosol"/>
    <property type="evidence" value="ECO:0007669"/>
    <property type="project" value="TreeGrafter"/>
</dbReference>
<reference evidence="11" key="2">
    <citation type="submission" date="2020-05" db="UniProtKB">
        <authorList>
            <consortium name="EnsemblMetazoa"/>
        </authorList>
    </citation>
    <scope>IDENTIFICATION</scope>
    <source>
        <strain evidence="11">CM1001059</strain>
    </source>
</reference>
<dbReference type="PROSITE" id="PS51914">
    <property type="entry name" value="MRH"/>
    <property type="match status" value="2"/>
</dbReference>
<keyword evidence="2 9" id="KW-0732">Signal</keyword>
<comment type="function">
    <text evidence="6">Probable lectin that binds selectively to improperly folded lumenal proteins. May function in endoplasmic reticulum quality control and endoplasmic reticulum-associated degradation (ERAD) of both non-glycosylated proteins and glycoproteins.</text>
</comment>
<evidence type="ECO:0000256" key="5">
    <source>
        <dbReference type="ARBA" id="ARBA00023157"/>
    </source>
</evidence>
<evidence type="ECO:0000259" key="10">
    <source>
        <dbReference type="PROSITE" id="PS51914"/>
    </source>
</evidence>
<dbReference type="Pfam" id="PF07915">
    <property type="entry name" value="PRKCSH"/>
    <property type="match status" value="2"/>
</dbReference>
<keyword evidence="5" id="KW-1015">Disulfide bond</keyword>
<evidence type="ECO:0000256" key="7">
    <source>
        <dbReference type="ARBA" id="ARBA00041108"/>
    </source>
</evidence>
<feature type="domain" description="MRH" evidence="10">
    <location>
        <begin position="94"/>
        <end position="228"/>
    </location>
</feature>
<name>A0A182UBJ5_9DIPT</name>
<evidence type="ECO:0000256" key="9">
    <source>
        <dbReference type="SAM" id="SignalP"/>
    </source>
</evidence>
<evidence type="ECO:0000256" key="3">
    <source>
        <dbReference type="ARBA" id="ARBA00022737"/>
    </source>
</evidence>
<sequence>MLAWHIFTLVAVFRLGECHDLKGFDDSVLFNLVWHAKNDIIPAPANSEEIFVTSANKEKYRCLIPSITAKETTGDVEYSGPSPLELLEPLFTSTTCSYRIESYWSYEVCHGNYIKQYHEERHEKTSKLQEYFLGRWDKQKTEALKARYAQADADKEQQMKYKKIEGFNLPYLELEMDSGTICDLNGEPRVTKVLYVCYRFGKNEVYSLKETSTCNYEVIILTAALCTHPKYKPQDTEENKINCSPVGEAPRKPKALLQLEVDKLRQKYQQLTVCLWGCGPKRVKFCYSEEYFLKSILFTQDGSIRGDPMRKDTTFNFDWKVIEEEAGAGEGETPVSSMTRRPKKSKELTSLLEFLHGAYCLPGGSGWWKFELCFGKHVRQYHKDTSIYLGYFDVEKHREWLEKTPSARYKRKLENQISHFYTGGDVCDKTNQPRHVEVKLKCTDSVGAPDVIALYLLEPRPCEYVLNVESSKICDILPLASDDMLLPENLRQLEDETQLVLDGGAANVNN</sequence>
<feature type="signal peptide" evidence="9">
    <location>
        <begin position="1"/>
        <end position="18"/>
    </location>
</feature>
<comment type="subcellular location">
    <subcellularLocation>
        <location evidence="1">Endoplasmic reticulum lumen</location>
    </subcellularLocation>
</comment>
<reference evidence="12" key="1">
    <citation type="submission" date="2014-01" db="EMBL/GenBank/DDBJ databases">
        <title>The Genome Sequence of Anopheles melas CM1001059_A (V2).</title>
        <authorList>
            <consortium name="The Broad Institute Genomics Platform"/>
            <person name="Neafsey D.E."/>
            <person name="Besansky N."/>
            <person name="Howell P."/>
            <person name="Walton C."/>
            <person name="Young S.K."/>
            <person name="Zeng Q."/>
            <person name="Gargeya S."/>
            <person name="Fitzgerald M."/>
            <person name="Haas B."/>
            <person name="Abouelleil A."/>
            <person name="Allen A.W."/>
            <person name="Alvarado L."/>
            <person name="Arachchi H.M."/>
            <person name="Berlin A.M."/>
            <person name="Chapman S.B."/>
            <person name="Gainer-Dewar J."/>
            <person name="Goldberg J."/>
            <person name="Griggs A."/>
            <person name="Gujja S."/>
            <person name="Hansen M."/>
            <person name="Howarth C."/>
            <person name="Imamovic A."/>
            <person name="Ireland A."/>
            <person name="Larimer J."/>
            <person name="McCowan C."/>
            <person name="Murphy C."/>
            <person name="Pearson M."/>
            <person name="Poon T.W."/>
            <person name="Priest M."/>
            <person name="Roberts A."/>
            <person name="Saif S."/>
            <person name="Shea T."/>
            <person name="Sisk P."/>
            <person name="Sykes S."/>
            <person name="Wortman J."/>
            <person name="Nusbaum C."/>
            <person name="Birren B."/>
        </authorList>
    </citation>
    <scope>NUCLEOTIDE SEQUENCE [LARGE SCALE GENOMIC DNA]</scope>
    <source>
        <strain evidence="12">CM1001059</strain>
    </source>
</reference>
<dbReference type="PANTHER" id="PTHR15414:SF0">
    <property type="entry name" value="ENDOPLASMIC RETICULUM LECTIN 1"/>
    <property type="match status" value="1"/>
</dbReference>
<dbReference type="InterPro" id="IPR012913">
    <property type="entry name" value="OS9-like_dom"/>
</dbReference>
<dbReference type="InterPro" id="IPR045149">
    <property type="entry name" value="OS-9-like"/>
</dbReference>
<keyword evidence="12" id="KW-1185">Reference proteome</keyword>
<evidence type="ECO:0000256" key="6">
    <source>
        <dbReference type="ARBA" id="ARBA00037585"/>
    </source>
</evidence>
<evidence type="ECO:0000256" key="4">
    <source>
        <dbReference type="ARBA" id="ARBA00022824"/>
    </source>
</evidence>
<keyword evidence="4" id="KW-0256">Endoplasmic reticulum</keyword>
<dbReference type="Gene3D" id="2.70.130.10">
    <property type="entry name" value="Mannose-6-phosphate receptor binding domain"/>
    <property type="match status" value="2"/>
</dbReference>
<evidence type="ECO:0000313" key="12">
    <source>
        <dbReference type="Proteomes" id="UP000075902"/>
    </source>
</evidence>
<evidence type="ECO:0000256" key="2">
    <source>
        <dbReference type="ARBA" id="ARBA00022729"/>
    </source>
</evidence>
<dbReference type="STRING" id="34690.A0A182UBJ5"/>
<evidence type="ECO:0000256" key="8">
    <source>
        <dbReference type="ARBA" id="ARBA00041661"/>
    </source>
</evidence>
<dbReference type="Proteomes" id="UP000075902">
    <property type="component" value="Unassembled WGS sequence"/>
</dbReference>
<dbReference type="SUPFAM" id="SSF50911">
    <property type="entry name" value="Mannose 6-phosphate receptor domain"/>
    <property type="match status" value="2"/>
</dbReference>
<dbReference type="FunFam" id="2.70.130.10:FF:000003">
    <property type="entry name" value="Endoplasmic reticulum lectin 1"/>
    <property type="match status" value="1"/>
</dbReference>
<dbReference type="InterPro" id="IPR009011">
    <property type="entry name" value="Man6P_isomerase_rcpt-bd_dom_sf"/>
</dbReference>
<dbReference type="GO" id="GO:0005788">
    <property type="term" value="C:endoplasmic reticulum lumen"/>
    <property type="evidence" value="ECO:0007669"/>
    <property type="project" value="UniProtKB-SubCell"/>
</dbReference>
<dbReference type="EnsemblMetazoa" id="AMEC017431-RA">
    <property type="protein sequence ID" value="AMEC017431-PA"/>
    <property type="gene ID" value="AMEC017431"/>
</dbReference>
<dbReference type="AlphaFoldDB" id="A0A182UBJ5"/>
<dbReference type="FunFam" id="2.70.130.10:FF:000001">
    <property type="entry name" value="Endoplasmic reticulum lectin 1"/>
    <property type="match status" value="1"/>
</dbReference>
<dbReference type="PANTHER" id="PTHR15414">
    <property type="entry name" value="OS-9-RELATED"/>
    <property type="match status" value="1"/>
</dbReference>
<evidence type="ECO:0000313" key="11">
    <source>
        <dbReference type="EnsemblMetazoa" id="AMEC017431-PA"/>
    </source>
</evidence>
<accession>A0A182UBJ5</accession>
<dbReference type="GO" id="GO:0030968">
    <property type="term" value="P:endoplasmic reticulum unfolded protein response"/>
    <property type="evidence" value="ECO:0007669"/>
    <property type="project" value="InterPro"/>
</dbReference>
<feature type="domain" description="MRH" evidence="10">
    <location>
        <begin position="358"/>
        <end position="476"/>
    </location>
</feature>